<evidence type="ECO:0000313" key="3">
    <source>
        <dbReference type="Proteomes" id="UP000663828"/>
    </source>
</evidence>
<evidence type="ECO:0000256" key="1">
    <source>
        <dbReference type="SAM" id="Phobius"/>
    </source>
</evidence>
<protein>
    <submittedName>
        <fullName evidence="2">Uncharacterized protein</fullName>
    </submittedName>
</protein>
<dbReference type="Proteomes" id="UP000663828">
    <property type="component" value="Unassembled WGS sequence"/>
</dbReference>
<dbReference type="EMBL" id="CAJNOR010001095">
    <property type="protein sequence ID" value="CAF1073581.1"/>
    <property type="molecule type" value="Genomic_DNA"/>
</dbReference>
<reference evidence="2" key="1">
    <citation type="submission" date="2021-02" db="EMBL/GenBank/DDBJ databases">
        <authorList>
            <person name="Nowell W R."/>
        </authorList>
    </citation>
    <scope>NUCLEOTIDE SEQUENCE</scope>
</reference>
<keyword evidence="1" id="KW-0812">Transmembrane</keyword>
<evidence type="ECO:0000313" key="2">
    <source>
        <dbReference type="EMBL" id="CAF1073581.1"/>
    </source>
</evidence>
<name>A0A814M2B7_ADIRI</name>
<organism evidence="2 3">
    <name type="scientific">Adineta ricciae</name>
    <name type="common">Rotifer</name>
    <dbReference type="NCBI Taxonomy" id="249248"/>
    <lineage>
        <taxon>Eukaryota</taxon>
        <taxon>Metazoa</taxon>
        <taxon>Spiralia</taxon>
        <taxon>Gnathifera</taxon>
        <taxon>Rotifera</taxon>
        <taxon>Eurotatoria</taxon>
        <taxon>Bdelloidea</taxon>
        <taxon>Adinetida</taxon>
        <taxon>Adinetidae</taxon>
        <taxon>Adineta</taxon>
    </lineage>
</organism>
<sequence>MISDPTTTTAKPMESTMIEQEPNVATYLDIVTSEQGIIVSNKTQNFSQVDETENDDEDTPVLSYIRILLDRIDSVQSSNQITNVDNRKQFLFRNVVELDSKQAAIVISLISSCIVTFLAIVLLFHRSRRPRNKFHLTRIGSLLVDDENKKHEIIKLLS</sequence>
<accession>A0A814M2B7</accession>
<dbReference type="AlphaFoldDB" id="A0A814M2B7"/>
<feature type="transmembrane region" description="Helical" evidence="1">
    <location>
        <begin position="103"/>
        <end position="124"/>
    </location>
</feature>
<keyword evidence="1" id="KW-0472">Membrane</keyword>
<proteinExistence type="predicted"/>
<keyword evidence="3" id="KW-1185">Reference proteome</keyword>
<keyword evidence="1" id="KW-1133">Transmembrane helix</keyword>
<comment type="caution">
    <text evidence="2">The sequence shown here is derived from an EMBL/GenBank/DDBJ whole genome shotgun (WGS) entry which is preliminary data.</text>
</comment>
<gene>
    <name evidence="2" type="ORF">XAT740_LOCUS16946</name>
</gene>